<name>A0A445EFR5_ARAHY</name>
<comment type="caution">
    <text evidence="1">The sequence shown here is derived from an EMBL/GenBank/DDBJ whole genome shotgun (WGS) entry which is preliminary data.</text>
</comment>
<dbReference type="AlphaFoldDB" id="A0A445EFR5"/>
<reference evidence="1 2" key="1">
    <citation type="submission" date="2019-01" db="EMBL/GenBank/DDBJ databases">
        <title>Sequencing of cultivated peanut Arachis hypogaea provides insights into genome evolution and oil improvement.</title>
        <authorList>
            <person name="Chen X."/>
        </authorList>
    </citation>
    <scope>NUCLEOTIDE SEQUENCE [LARGE SCALE GENOMIC DNA]</scope>
    <source>
        <strain evidence="2">cv. Fuhuasheng</strain>
        <tissue evidence="1">Leaves</tissue>
    </source>
</reference>
<evidence type="ECO:0000313" key="2">
    <source>
        <dbReference type="Proteomes" id="UP000289738"/>
    </source>
</evidence>
<accession>A0A445EFR5</accession>
<evidence type="ECO:0000313" key="1">
    <source>
        <dbReference type="EMBL" id="RYR74278.1"/>
    </source>
</evidence>
<protein>
    <submittedName>
        <fullName evidence="1">Uncharacterized protein</fullName>
    </submittedName>
</protein>
<gene>
    <name evidence="1" type="ORF">Ahy_A02g008934</name>
</gene>
<proteinExistence type="predicted"/>
<keyword evidence="2" id="KW-1185">Reference proteome</keyword>
<sequence>MQEAGFKVYEVEFLLIPYEKLWPEWYVTCFCPNPAIRKKARRPVFTRSRNEMDEVEHQEKRMDICNNNNISIYTRKS</sequence>
<organism evidence="1 2">
    <name type="scientific">Arachis hypogaea</name>
    <name type="common">Peanut</name>
    <dbReference type="NCBI Taxonomy" id="3818"/>
    <lineage>
        <taxon>Eukaryota</taxon>
        <taxon>Viridiplantae</taxon>
        <taxon>Streptophyta</taxon>
        <taxon>Embryophyta</taxon>
        <taxon>Tracheophyta</taxon>
        <taxon>Spermatophyta</taxon>
        <taxon>Magnoliopsida</taxon>
        <taxon>eudicotyledons</taxon>
        <taxon>Gunneridae</taxon>
        <taxon>Pentapetalae</taxon>
        <taxon>rosids</taxon>
        <taxon>fabids</taxon>
        <taxon>Fabales</taxon>
        <taxon>Fabaceae</taxon>
        <taxon>Papilionoideae</taxon>
        <taxon>50 kb inversion clade</taxon>
        <taxon>dalbergioids sensu lato</taxon>
        <taxon>Dalbergieae</taxon>
        <taxon>Pterocarpus clade</taxon>
        <taxon>Arachis</taxon>
    </lineage>
</organism>
<dbReference type="Proteomes" id="UP000289738">
    <property type="component" value="Chromosome A02"/>
</dbReference>
<dbReference type="EMBL" id="SDMP01000002">
    <property type="protein sequence ID" value="RYR74278.1"/>
    <property type="molecule type" value="Genomic_DNA"/>
</dbReference>